<reference evidence="8 9" key="1">
    <citation type="journal article" date="2016" name="Nat. Commun.">
        <title>Thousands of microbial genomes shed light on interconnected biogeochemical processes in an aquifer system.</title>
        <authorList>
            <person name="Anantharaman K."/>
            <person name="Brown C.T."/>
            <person name="Hug L.A."/>
            <person name="Sharon I."/>
            <person name="Castelle C.J."/>
            <person name="Probst A.J."/>
            <person name="Thomas B.C."/>
            <person name="Singh A."/>
            <person name="Wilkins M.J."/>
            <person name="Karaoz U."/>
            <person name="Brodie E.L."/>
            <person name="Williams K.H."/>
            <person name="Hubbard S.S."/>
            <person name="Banfield J.F."/>
        </authorList>
    </citation>
    <scope>NUCLEOTIDE SEQUENCE [LARGE SCALE GENOMIC DNA]</scope>
</reference>
<evidence type="ECO:0000256" key="3">
    <source>
        <dbReference type="ARBA" id="ARBA00022475"/>
    </source>
</evidence>
<evidence type="ECO:0000256" key="1">
    <source>
        <dbReference type="ARBA" id="ARBA00004651"/>
    </source>
</evidence>
<keyword evidence="3" id="KW-1003">Cell membrane</keyword>
<name>A0A1F8CT43_9BACT</name>
<dbReference type="PANTHER" id="PTHR30250:SF10">
    <property type="entry name" value="LIPOPOLYSACCHARIDE BIOSYNTHESIS PROTEIN WZXC"/>
    <property type="match status" value="1"/>
</dbReference>
<evidence type="ECO:0000256" key="5">
    <source>
        <dbReference type="ARBA" id="ARBA00022989"/>
    </source>
</evidence>
<comment type="caution">
    <text evidence="8">The sequence shown here is derived from an EMBL/GenBank/DDBJ whole genome shotgun (WGS) entry which is preliminary data.</text>
</comment>
<feature type="transmembrane region" description="Helical" evidence="7">
    <location>
        <begin position="460"/>
        <end position="480"/>
    </location>
</feature>
<evidence type="ECO:0000313" key="8">
    <source>
        <dbReference type="EMBL" id="OGM79246.1"/>
    </source>
</evidence>
<evidence type="ECO:0000256" key="4">
    <source>
        <dbReference type="ARBA" id="ARBA00022692"/>
    </source>
</evidence>
<dbReference type="Pfam" id="PF13440">
    <property type="entry name" value="Polysacc_synt_3"/>
    <property type="match status" value="1"/>
</dbReference>
<accession>A0A1F8CT43</accession>
<feature type="transmembrane region" description="Helical" evidence="7">
    <location>
        <begin position="190"/>
        <end position="210"/>
    </location>
</feature>
<dbReference type="STRING" id="1802538.A2382_00480"/>
<evidence type="ECO:0000256" key="2">
    <source>
        <dbReference type="ARBA" id="ARBA00007430"/>
    </source>
</evidence>
<feature type="transmembrane region" description="Helical" evidence="7">
    <location>
        <begin position="306"/>
        <end position="330"/>
    </location>
</feature>
<feature type="transmembrane region" description="Helical" evidence="7">
    <location>
        <begin position="60"/>
        <end position="85"/>
    </location>
</feature>
<dbReference type="InterPro" id="IPR050833">
    <property type="entry name" value="Poly_Biosynth_Transport"/>
</dbReference>
<protein>
    <submittedName>
        <fullName evidence="8">Uncharacterized protein</fullName>
    </submittedName>
</protein>
<comment type="similarity">
    <text evidence="2">Belongs to the polysaccharide synthase family.</text>
</comment>
<proteinExistence type="inferred from homology"/>
<dbReference type="AlphaFoldDB" id="A0A1F8CT43"/>
<evidence type="ECO:0000256" key="6">
    <source>
        <dbReference type="ARBA" id="ARBA00023136"/>
    </source>
</evidence>
<keyword evidence="6 7" id="KW-0472">Membrane</keyword>
<feature type="transmembrane region" description="Helical" evidence="7">
    <location>
        <begin position="97"/>
        <end position="118"/>
    </location>
</feature>
<dbReference type="PANTHER" id="PTHR30250">
    <property type="entry name" value="PST FAMILY PREDICTED COLANIC ACID TRANSPORTER"/>
    <property type="match status" value="1"/>
</dbReference>
<feature type="transmembrane region" description="Helical" evidence="7">
    <location>
        <begin position="403"/>
        <end position="424"/>
    </location>
</feature>
<evidence type="ECO:0000256" key="7">
    <source>
        <dbReference type="SAM" id="Phobius"/>
    </source>
</evidence>
<comment type="subcellular location">
    <subcellularLocation>
        <location evidence="1">Cell membrane</location>
        <topology evidence="1">Multi-pass membrane protein</topology>
    </subcellularLocation>
</comment>
<feature type="transmembrane region" description="Helical" evidence="7">
    <location>
        <begin position="342"/>
        <end position="366"/>
    </location>
</feature>
<feature type="transmembrane region" description="Helical" evidence="7">
    <location>
        <begin position="124"/>
        <end position="144"/>
    </location>
</feature>
<dbReference type="GO" id="GO:0005886">
    <property type="term" value="C:plasma membrane"/>
    <property type="evidence" value="ECO:0007669"/>
    <property type="project" value="UniProtKB-SubCell"/>
</dbReference>
<feature type="transmembrane region" description="Helical" evidence="7">
    <location>
        <begin position="378"/>
        <end position="397"/>
    </location>
</feature>
<keyword evidence="4 7" id="KW-0812">Transmembrane</keyword>
<sequence length="496" mass="54071">MDEPYNDDSHDSLIELNLASVKKRAVSGVAILTGRGFLINGISQTAQILLLAFLEPYELGTFWIVSAAVSFFMYFSDIGLAAALVQKKEKLTRGEMVTTFTVQQGLVLILVLALLVLSPQLTQIYQLSTDAVVLLFALGGSLFLSSLKSIPSVLLERKLEFGKFVLPEILENLVYNVIVVFLAWKGMGIASFTYAVLARGLVGVVVIYLIRPWRPGLGISRVALRGLLRFGVPYQANTLISVLKDQGVTLLLGGVLGQAAIGYLGSAMRLSQIPLRLIMDNVTKVSFPAFSRMQEDRRELGRSVTLSIQFITSLVYPMLFGFLALVPTLMIVFPKYQKWESAILALFIVSVNTVFAAFATQLTNLFMAVGKVSLTIRFTILYTLLTLLLVPMLAVFWGFNGAAVGYALVGVASGLTVVVVKRIISFSTMEAVVKPLIAASVMYVSLNLLTQFVIVAHIFAVFGLVLLGGGIYALVLYGLVGRQIITYAQKIIRSAI</sequence>
<feature type="transmembrane region" description="Helical" evidence="7">
    <location>
        <begin position="32"/>
        <end position="54"/>
    </location>
</feature>
<gene>
    <name evidence="8" type="ORF">A2382_00480</name>
</gene>
<evidence type="ECO:0000313" key="9">
    <source>
        <dbReference type="Proteomes" id="UP000178999"/>
    </source>
</evidence>
<dbReference type="EMBL" id="MGHY01000018">
    <property type="protein sequence ID" value="OGM79246.1"/>
    <property type="molecule type" value="Genomic_DNA"/>
</dbReference>
<dbReference type="Proteomes" id="UP000178999">
    <property type="component" value="Unassembled WGS sequence"/>
</dbReference>
<organism evidence="8 9">
    <name type="scientific">Candidatus Woesebacteria bacterium RIFOXYB1_FULL_38_16</name>
    <dbReference type="NCBI Taxonomy" id="1802538"/>
    <lineage>
        <taxon>Bacteria</taxon>
        <taxon>Candidatus Woeseibacteriota</taxon>
    </lineage>
</organism>
<keyword evidence="5 7" id="KW-1133">Transmembrane helix</keyword>
<feature type="transmembrane region" description="Helical" evidence="7">
    <location>
        <begin position="436"/>
        <end position="454"/>
    </location>
</feature>
<feature type="transmembrane region" description="Helical" evidence="7">
    <location>
        <begin position="164"/>
        <end position="184"/>
    </location>
</feature>